<evidence type="ECO:0000313" key="1">
    <source>
        <dbReference type="EMBL" id="SHF59539.1"/>
    </source>
</evidence>
<dbReference type="InterPro" id="IPR019239">
    <property type="entry name" value="VapB_antitoxin"/>
</dbReference>
<sequence length="75" mass="8874">MRIKEAEVHPVRTNIFIDDQLMAEALKLTGLKTKKEIVNLALKEFVENHKRKNLLDLNGKIKFADDYDYKKMREN</sequence>
<dbReference type="STRING" id="1121256.SAMN02746089_02221"/>
<proteinExistence type="predicted"/>
<dbReference type="Proteomes" id="UP000184088">
    <property type="component" value="Unassembled WGS sequence"/>
</dbReference>
<reference evidence="1 2" key="1">
    <citation type="submission" date="2016-11" db="EMBL/GenBank/DDBJ databases">
        <authorList>
            <person name="Jaros S."/>
            <person name="Januszkiewicz K."/>
            <person name="Wedrychowicz H."/>
        </authorList>
    </citation>
    <scope>NUCLEOTIDE SEQUENCE [LARGE SCALE GENOMIC DNA]</scope>
    <source>
        <strain evidence="1 2">DSM 17918</strain>
    </source>
</reference>
<dbReference type="AlphaFoldDB" id="A0A1M5CXX6"/>
<organism evidence="1 2">
    <name type="scientific">Caldanaerobius fijiensis DSM 17918</name>
    <dbReference type="NCBI Taxonomy" id="1121256"/>
    <lineage>
        <taxon>Bacteria</taxon>
        <taxon>Bacillati</taxon>
        <taxon>Bacillota</taxon>
        <taxon>Clostridia</taxon>
        <taxon>Thermoanaerobacterales</taxon>
        <taxon>Thermoanaerobacteraceae</taxon>
        <taxon>Caldanaerobius</taxon>
    </lineage>
</organism>
<name>A0A1M5CXX6_9THEO</name>
<gene>
    <name evidence="1" type="ORF">SAMN02746089_02221</name>
</gene>
<dbReference type="Pfam" id="PF09957">
    <property type="entry name" value="VapB_antitoxin"/>
    <property type="match status" value="1"/>
</dbReference>
<dbReference type="EMBL" id="FQVH01000031">
    <property type="protein sequence ID" value="SHF59539.1"/>
    <property type="molecule type" value="Genomic_DNA"/>
</dbReference>
<accession>A0A1M5CXX6</accession>
<evidence type="ECO:0000313" key="2">
    <source>
        <dbReference type="Proteomes" id="UP000184088"/>
    </source>
</evidence>
<keyword evidence="2" id="KW-1185">Reference proteome</keyword>
<protein>
    <submittedName>
        <fullName evidence="1">Antitoxin of type II TA system, VapB</fullName>
    </submittedName>
</protein>